<dbReference type="Gene3D" id="3.40.190.10">
    <property type="entry name" value="Periplasmic binding protein-like II"/>
    <property type="match status" value="2"/>
</dbReference>
<reference evidence="5 6" key="1">
    <citation type="submission" date="2016-08" db="EMBL/GenBank/DDBJ databases">
        <title>Draft genome of Fabibacter sp. strain SK-8.</title>
        <authorList>
            <person name="Wong S.-K."/>
            <person name="Hamasaki K."/>
            <person name="Yoshizawa S."/>
        </authorList>
    </citation>
    <scope>NUCLEOTIDE SEQUENCE [LARGE SCALE GENOMIC DNA]</scope>
    <source>
        <strain evidence="5 6">SK-8</strain>
    </source>
</reference>
<evidence type="ECO:0000256" key="3">
    <source>
        <dbReference type="ARBA" id="ARBA00022729"/>
    </source>
</evidence>
<dbReference type="OrthoDB" id="6191474at2"/>
<evidence type="ECO:0000313" key="6">
    <source>
        <dbReference type="Proteomes" id="UP000095552"/>
    </source>
</evidence>
<comment type="subcellular location">
    <subcellularLocation>
        <location evidence="1">Periplasm</location>
    </subcellularLocation>
</comment>
<protein>
    <submittedName>
        <fullName evidence="5">Uracil-DNA glycosylase</fullName>
    </submittedName>
</protein>
<dbReference type="STRING" id="1563681.BFP71_16135"/>
<name>A0A1E5T0R8_9BACT</name>
<accession>A0A1E5T0R8</accession>
<gene>
    <name evidence="5" type="ORF">BFP71_16135</name>
</gene>
<evidence type="ECO:0000256" key="1">
    <source>
        <dbReference type="ARBA" id="ARBA00004418"/>
    </source>
</evidence>
<proteinExistence type="inferred from homology"/>
<feature type="domain" description="Ca3427-like PBP 2" evidence="4">
    <location>
        <begin position="89"/>
        <end position="181"/>
    </location>
</feature>
<dbReference type="Pfam" id="PF22384">
    <property type="entry name" value="PBP2_Ca3427_like"/>
    <property type="match status" value="1"/>
</dbReference>
<dbReference type="PANTHER" id="PTHR30024:SF47">
    <property type="entry name" value="TAURINE-BINDING PERIPLASMIC PROTEIN"/>
    <property type="match status" value="1"/>
</dbReference>
<dbReference type="Proteomes" id="UP000095552">
    <property type="component" value="Unassembled WGS sequence"/>
</dbReference>
<dbReference type="PANTHER" id="PTHR30024">
    <property type="entry name" value="ALIPHATIC SULFONATES-BINDING PROTEIN-RELATED"/>
    <property type="match status" value="1"/>
</dbReference>
<keyword evidence="3" id="KW-0732">Signal</keyword>
<dbReference type="AlphaFoldDB" id="A0A1E5T0R8"/>
<organism evidence="5 6">
    <name type="scientific">Roseivirga misakiensis</name>
    <dbReference type="NCBI Taxonomy" id="1563681"/>
    <lineage>
        <taxon>Bacteria</taxon>
        <taxon>Pseudomonadati</taxon>
        <taxon>Bacteroidota</taxon>
        <taxon>Cytophagia</taxon>
        <taxon>Cytophagales</taxon>
        <taxon>Roseivirgaceae</taxon>
        <taxon>Roseivirga</taxon>
    </lineage>
</organism>
<dbReference type="EMBL" id="MDGQ01000005">
    <property type="protein sequence ID" value="OEK04959.1"/>
    <property type="molecule type" value="Genomic_DNA"/>
</dbReference>
<evidence type="ECO:0000313" key="5">
    <source>
        <dbReference type="EMBL" id="OEK04959.1"/>
    </source>
</evidence>
<dbReference type="CDD" id="cd13637">
    <property type="entry name" value="PBP2_Ca3427_like"/>
    <property type="match status" value="1"/>
</dbReference>
<evidence type="ECO:0000256" key="2">
    <source>
        <dbReference type="ARBA" id="ARBA00010742"/>
    </source>
</evidence>
<dbReference type="InterPro" id="IPR054364">
    <property type="entry name" value="Ca3427-like_PBP2"/>
</dbReference>
<evidence type="ECO:0000259" key="4">
    <source>
        <dbReference type="Pfam" id="PF22384"/>
    </source>
</evidence>
<comment type="caution">
    <text evidence="5">The sequence shown here is derived from an EMBL/GenBank/DDBJ whole genome shotgun (WGS) entry which is preliminary data.</text>
</comment>
<keyword evidence="6" id="KW-1185">Reference proteome</keyword>
<dbReference type="GO" id="GO:0042597">
    <property type="term" value="C:periplasmic space"/>
    <property type="evidence" value="ECO:0007669"/>
    <property type="project" value="UniProtKB-SubCell"/>
</dbReference>
<sequence length="286" mass="32801">MSETLIRIGGVPEHFNLPIHLANEKGLFKKHGINIEWTDFYGGTGQMTKALREDQIDVCLLLTEGIIADIIKGNPSKIISEYVITPLTWGIHTGLENPLQHKDFTFDKKHAISRFGSGSHLISIVNANSKGYTIRPDQFTVINNLDGALTSLNTLETDVFYWEKYTTKPYVDAGKIRRIGEYLTPWPCFVIAATEKVLDNSSEAIDKMLDIIQESCQQFMHDNDMIPLVSERYDQKLKDIERWYHSTEWAADSWVSDKMIKSVVFHLKAAEIIQKHQHIPELIWKR</sequence>
<comment type="similarity">
    <text evidence="2">Belongs to the bacterial solute-binding protein SsuA/TauA family.</text>
</comment>
<dbReference type="RefSeq" id="WP_069836463.1">
    <property type="nucleotide sequence ID" value="NZ_MDGQ01000005.1"/>
</dbReference>
<dbReference type="SUPFAM" id="SSF53850">
    <property type="entry name" value="Periplasmic binding protein-like II"/>
    <property type="match status" value="1"/>
</dbReference>